<comment type="caution">
    <text evidence="1">The sequence shown here is derived from an EMBL/GenBank/DDBJ whole genome shotgun (WGS) entry which is preliminary data.</text>
</comment>
<gene>
    <name evidence="1" type="ORF">NJ75_04504</name>
</gene>
<dbReference type="AlphaFoldDB" id="A0A0B8Z6B3"/>
<sequence>MRQGRRRSAAAVSERLPGLCKLKILDIGLTTYFPTGSEAGVPIILNDCGQWQEGQVNQL</sequence>
<dbReference type="EMBL" id="JRVC01000034">
    <property type="protein sequence ID" value="KHS41784.1"/>
    <property type="molecule type" value="Genomic_DNA"/>
</dbReference>
<name>A0A0B8Z6B3_9SPHN</name>
<evidence type="ECO:0000313" key="2">
    <source>
        <dbReference type="Proteomes" id="UP000031338"/>
    </source>
</evidence>
<dbReference type="Proteomes" id="UP000031338">
    <property type="component" value="Unassembled WGS sequence"/>
</dbReference>
<protein>
    <submittedName>
        <fullName evidence="1">Uncharacterized protein</fullName>
    </submittedName>
</protein>
<proteinExistence type="predicted"/>
<reference evidence="1 2" key="1">
    <citation type="submission" date="2014-10" db="EMBL/GenBank/DDBJ databases">
        <title>Draft genome sequence of Novosphingobium subterraneum DSM 12447.</title>
        <authorList>
            <person name="Gan H.M."/>
            <person name="Gan H.Y."/>
            <person name="Savka M.A."/>
        </authorList>
    </citation>
    <scope>NUCLEOTIDE SEQUENCE [LARGE SCALE GENOMIC DNA]</scope>
    <source>
        <strain evidence="1 2">DSM 12447</strain>
    </source>
</reference>
<accession>A0A0B8Z6B3</accession>
<organism evidence="1 2">
    <name type="scientific">Novosphingobium subterraneum</name>
    <dbReference type="NCBI Taxonomy" id="48936"/>
    <lineage>
        <taxon>Bacteria</taxon>
        <taxon>Pseudomonadati</taxon>
        <taxon>Pseudomonadota</taxon>
        <taxon>Alphaproteobacteria</taxon>
        <taxon>Sphingomonadales</taxon>
        <taxon>Sphingomonadaceae</taxon>
        <taxon>Novosphingobium</taxon>
    </lineage>
</organism>
<evidence type="ECO:0000313" key="1">
    <source>
        <dbReference type="EMBL" id="KHS41784.1"/>
    </source>
</evidence>
<keyword evidence="2" id="KW-1185">Reference proteome</keyword>